<dbReference type="RefSeq" id="XP_012946492.1">
    <property type="nucleotide sequence ID" value="XM_013091038.2"/>
</dbReference>
<evidence type="ECO:0000259" key="3">
    <source>
        <dbReference type="PROSITE" id="PS51029"/>
    </source>
</evidence>
<feature type="compositionally biased region" description="Low complexity" evidence="2">
    <location>
        <begin position="149"/>
        <end position="162"/>
    </location>
</feature>
<dbReference type="InterPro" id="IPR004210">
    <property type="entry name" value="BESS_motif"/>
</dbReference>
<protein>
    <submittedName>
        <fullName evidence="6">Uncharacterized protein LOC106014033</fullName>
    </submittedName>
</protein>
<sequence>MDVESLISAVLKKPAIWDKRGKDHANRNVVKRAWKDISKELKHDETALKNKWKSLRDYFSTEYNKRLEARSGDAASNQPQSKWLHFSQLLFLKDIVAPRSSFDSLDLDSVEDNPVICHESLPEITTQGSNVESQGPDTFPNPEAPEPGPSQELSPGSSSSQSRPTRGARPRKRSRDSLDNYSELIEIEERKLQYFNQKIENAEQTNDADFLFLKSLYPFMKMVPQHLKLSARNRLQSVLQEFVYPTPTVQRSQPYKDRPQDAD</sequence>
<dbReference type="Pfam" id="PF02944">
    <property type="entry name" value="BESS"/>
    <property type="match status" value="1"/>
</dbReference>
<dbReference type="InterPro" id="IPR039353">
    <property type="entry name" value="TF_Adf1"/>
</dbReference>
<evidence type="ECO:0000259" key="4">
    <source>
        <dbReference type="PROSITE" id="PS51031"/>
    </source>
</evidence>
<comment type="subcellular location">
    <subcellularLocation>
        <location evidence="1">Nucleus</location>
    </subcellularLocation>
</comment>
<dbReference type="PROSITE" id="PS51031">
    <property type="entry name" value="BESS"/>
    <property type="match status" value="1"/>
</dbReference>
<evidence type="ECO:0000256" key="1">
    <source>
        <dbReference type="PROSITE-ProRule" id="PRU00371"/>
    </source>
</evidence>
<dbReference type="InterPro" id="IPR006578">
    <property type="entry name" value="MADF-dom"/>
</dbReference>
<evidence type="ECO:0000256" key="2">
    <source>
        <dbReference type="SAM" id="MobiDB-lite"/>
    </source>
</evidence>
<reference evidence="6" key="1">
    <citation type="submission" date="2025-08" db="UniProtKB">
        <authorList>
            <consortium name="RefSeq"/>
        </authorList>
    </citation>
    <scope>IDENTIFICATION</scope>
</reference>
<dbReference type="Pfam" id="PF10545">
    <property type="entry name" value="MADF_DNA_bdg"/>
    <property type="match status" value="1"/>
</dbReference>
<feature type="domain" description="BESS" evidence="4">
    <location>
        <begin position="206"/>
        <end position="245"/>
    </location>
</feature>
<dbReference type="PANTHER" id="PTHR12243:SF69">
    <property type="entry name" value="SI:CH73-59F11.3"/>
    <property type="match status" value="1"/>
</dbReference>
<evidence type="ECO:0000313" key="5">
    <source>
        <dbReference type="Proteomes" id="UP000694888"/>
    </source>
</evidence>
<feature type="compositionally biased region" description="Polar residues" evidence="2">
    <location>
        <begin position="123"/>
        <end position="136"/>
    </location>
</feature>
<accession>A0ABM1AF60</accession>
<keyword evidence="5" id="KW-1185">Reference proteome</keyword>
<gene>
    <name evidence="6" type="primary">LOC106014033</name>
</gene>
<proteinExistence type="predicted"/>
<evidence type="ECO:0000313" key="6">
    <source>
        <dbReference type="RefSeq" id="XP_012946492.1"/>
    </source>
</evidence>
<organism evidence="5 6">
    <name type="scientific">Aplysia californica</name>
    <name type="common">California sea hare</name>
    <dbReference type="NCBI Taxonomy" id="6500"/>
    <lineage>
        <taxon>Eukaryota</taxon>
        <taxon>Metazoa</taxon>
        <taxon>Spiralia</taxon>
        <taxon>Lophotrochozoa</taxon>
        <taxon>Mollusca</taxon>
        <taxon>Gastropoda</taxon>
        <taxon>Heterobranchia</taxon>
        <taxon>Euthyneura</taxon>
        <taxon>Tectipleura</taxon>
        <taxon>Aplysiida</taxon>
        <taxon>Aplysioidea</taxon>
        <taxon>Aplysiidae</taxon>
        <taxon>Aplysia</taxon>
    </lineage>
</organism>
<dbReference type="GeneID" id="106014033"/>
<keyword evidence="1" id="KW-0539">Nucleus</keyword>
<dbReference type="PANTHER" id="PTHR12243">
    <property type="entry name" value="MADF DOMAIN TRANSCRIPTION FACTOR"/>
    <property type="match status" value="1"/>
</dbReference>
<feature type="region of interest" description="Disordered" evidence="2">
    <location>
        <begin position="121"/>
        <end position="180"/>
    </location>
</feature>
<dbReference type="Proteomes" id="UP000694888">
    <property type="component" value="Unplaced"/>
</dbReference>
<dbReference type="PROSITE" id="PS51029">
    <property type="entry name" value="MADF"/>
    <property type="match status" value="1"/>
</dbReference>
<dbReference type="SMART" id="SM00595">
    <property type="entry name" value="MADF"/>
    <property type="match status" value="1"/>
</dbReference>
<name>A0ABM1AF60_APLCA</name>
<feature type="domain" description="MADF" evidence="3">
    <location>
        <begin position="5"/>
        <end position="97"/>
    </location>
</feature>